<name>A0ABW3GK01_9PROT</name>
<dbReference type="Gene3D" id="2.130.10.10">
    <property type="entry name" value="YVTN repeat-like/Quinoprotein amine dehydrogenase"/>
    <property type="match status" value="1"/>
</dbReference>
<comment type="caution">
    <text evidence="3">The sequence shown here is derived from an EMBL/GenBank/DDBJ whole genome shotgun (WGS) entry which is preliminary data.</text>
</comment>
<dbReference type="SUPFAM" id="SSF63825">
    <property type="entry name" value="YWTD domain"/>
    <property type="match status" value="1"/>
</dbReference>
<keyword evidence="4" id="KW-1185">Reference proteome</keyword>
<protein>
    <submittedName>
        <fullName evidence="3">Esterase-like activity of phytase family protein</fullName>
    </submittedName>
</protein>
<dbReference type="PANTHER" id="PTHR37957:SF1">
    <property type="entry name" value="PHYTASE-LIKE DOMAIN-CONTAINING PROTEIN"/>
    <property type="match status" value="1"/>
</dbReference>
<reference evidence="4" key="1">
    <citation type="journal article" date="2019" name="Int. J. Syst. Evol. Microbiol.">
        <title>The Global Catalogue of Microorganisms (GCM) 10K type strain sequencing project: providing services to taxonomists for standard genome sequencing and annotation.</title>
        <authorList>
            <consortium name="The Broad Institute Genomics Platform"/>
            <consortium name="The Broad Institute Genome Sequencing Center for Infectious Disease"/>
            <person name="Wu L."/>
            <person name="Ma J."/>
        </authorList>
    </citation>
    <scope>NUCLEOTIDE SEQUENCE [LARGE SCALE GENOMIC DNA]</scope>
    <source>
        <strain evidence="4">CCUG 59685</strain>
    </source>
</reference>
<evidence type="ECO:0000256" key="1">
    <source>
        <dbReference type="SAM" id="SignalP"/>
    </source>
</evidence>
<sequence length="503" mass="53244">MTFKLAAMTVAISLALPTLANATPSLIAMGSLSGTTDLSSFTGMLENGVDHQNVLGGMGSGLAWAGGSTFLALPDRGPNATEYNPLVDNTTSYISRFQTLNLSLQQTYNGSSYSYNLTPTLTGTTLLYSNTPLNYGTGAAGTGSLGGQNYTLGSGATVNAGKYYFNGRSDNFLAGTNSSNSNNGRFDPEAIRVSNDGKSVYISDEYGPYVYQFDRATGARTNVYNLPSAFTAQNLSSQGANEISGNTSGRVANKGMEGLAITPDGKTLVGFEQSPLIQDGGDGGRTNRIVTIDTKTGATKQYVYDNFLSDKNKTYNSSEILAVNDHTFFVLERDGKGAGDGSKADVKRIYKIDLNDANGDGVVGDQAVDIGSLNSGAGISGQNNLQSYAVQKSLFLDLKAALINAGITNTNIPAKLEGMTFGEDIMEGGVLYHTLYVANDNDFVPGIAGDNKFFVFKFTDADLNGSKFVNQALSVSAVPEPANVSMLISGLFLMGWLQRRRQR</sequence>
<feature type="domain" description="Phytase-like" evidence="2">
    <location>
        <begin position="55"/>
        <end position="443"/>
    </location>
</feature>
<dbReference type="RefSeq" id="WP_379074106.1">
    <property type="nucleotide sequence ID" value="NZ_JBHTJW010000002.1"/>
</dbReference>
<organism evidence="3 4">
    <name type="scientific">Methylophilus glucosoxydans</name>
    <dbReference type="NCBI Taxonomy" id="752553"/>
    <lineage>
        <taxon>Bacteria</taxon>
        <taxon>Pseudomonadati</taxon>
        <taxon>Pseudomonadota</taxon>
        <taxon>Betaproteobacteria</taxon>
        <taxon>Nitrosomonadales</taxon>
        <taxon>Methylophilaceae</taxon>
        <taxon>Methylophilus</taxon>
    </lineage>
</organism>
<dbReference type="EMBL" id="JBHTJW010000002">
    <property type="protein sequence ID" value="MFD0928932.1"/>
    <property type="molecule type" value="Genomic_DNA"/>
</dbReference>
<keyword evidence="1" id="KW-0732">Signal</keyword>
<evidence type="ECO:0000259" key="2">
    <source>
        <dbReference type="Pfam" id="PF13449"/>
    </source>
</evidence>
<dbReference type="Proteomes" id="UP001597106">
    <property type="component" value="Unassembled WGS sequence"/>
</dbReference>
<evidence type="ECO:0000313" key="3">
    <source>
        <dbReference type="EMBL" id="MFD0928932.1"/>
    </source>
</evidence>
<feature type="signal peptide" evidence="1">
    <location>
        <begin position="1"/>
        <end position="22"/>
    </location>
</feature>
<gene>
    <name evidence="3" type="ORF">ACFQ1T_03985</name>
</gene>
<proteinExistence type="predicted"/>
<evidence type="ECO:0000313" key="4">
    <source>
        <dbReference type="Proteomes" id="UP001597106"/>
    </source>
</evidence>
<dbReference type="InterPro" id="IPR027372">
    <property type="entry name" value="Phytase-like_dom"/>
</dbReference>
<dbReference type="InterPro" id="IPR015943">
    <property type="entry name" value="WD40/YVTN_repeat-like_dom_sf"/>
</dbReference>
<dbReference type="PANTHER" id="PTHR37957">
    <property type="entry name" value="BLR7070 PROTEIN"/>
    <property type="match status" value="1"/>
</dbReference>
<dbReference type="Pfam" id="PF13449">
    <property type="entry name" value="Phytase-like"/>
    <property type="match status" value="1"/>
</dbReference>
<feature type="chain" id="PRO_5046558050" evidence="1">
    <location>
        <begin position="23"/>
        <end position="503"/>
    </location>
</feature>
<accession>A0ABW3GK01</accession>